<feature type="region of interest" description="Disordered" evidence="1">
    <location>
        <begin position="58"/>
        <end position="80"/>
    </location>
</feature>
<dbReference type="AlphaFoldDB" id="A0A4Z2HZJ1"/>
<organism evidence="2 3">
    <name type="scientific">Liparis tanakae</name>
    <name type="common">Tanaka's snailfish</name>
    <dbReference type="NCBI Taxonomy" id="230148"/>
    <lineage>
        <taxon>Eukaryota</taxon>
        <taxon>Metazoa</taxon>
        <taxon>Chordata</taxon>
        <taxon>Craniata</taxon>
        <taxon>Vertebrata</taxon>
        <taxon>Euteleostomi</taxon>
        <taxon>Actinopterygii</taxon>
        <taxon>Neopterygii</taxon>
        <taxon>Teleostei</taxon>
        <taxon>Neoteleostei</taxon>
        <taxon>Acanthomorphata</taxon>
        <taxon>Eupercaria</taxon>
        <taxon>Perciformes</taxon>
        <taxon>Cottioidei</taxon>
        <taxon>Cottales</taxon>
        <taxon>Liparidae</taxon>
        <taxon>Liparis</taxon>
    </lineage>
</organism>
<sequence>MTDLRVCRGNGFRKPGQVSYGASRRKQIAEIVPWGSTAEAPGRRCNQTVFTAVPPARIQRRGERAGGGRETHPNRRDKRLRKPLLAQRHTLHGCCVMAVPGASGLRF</sequence>
<evidence type="ECO:0000313" key="2">
    <source>
        <dbReference type="EMBL" id="TNN71147.1"/>
    </source>
</evidence>
<gene>
    <name evidence="2" type="ORF">EYF80_018667</name>
</gene>
<keyword evidence="3" id="KW-1185">Reference proteome</keyword>
<accession>A0A4Z2HZJ1</accession>
<dbReference type="Proteomes" id="UP000314294">
    <property type="component" value="Unassembled WGS sequence"/>
</dbReference>
<comment type="caution">
    <text evidence="2">The sequence shown here is derived from an EMBL/GenBank/DDBJ whole genome shotgun (WGS) entry which is preliminary data.</text>
</comment>
<feature type="compositionally biased region" description="Basic and acidic residues" evidence="1">
    <location>
        <begin position="60"/>
        <end position="74"/>
    </location>
</feature>
<dbReference type="EMBL" id="SRLO01000154">
    <property type="protein sequence ID" value="TNN71147.1"/>
    <property type="molecule type" value="Genomic_DNA"/>
</dbReference>
<reference evidence="2 3" key="1">
    <citation type="submission" date="2019-03" db="EMBL/GenBank/DDBJ databases">
        <title>First draft genome of Liparis tanakae, snailfish: a comprehensive survey of snailfish specific genes.</title>
        <authorList>
            <person name="Kim W."/>
            <person name="Song I."/>
            <person name="Jeong J.-H."/>
            <person name="Kim D."/>
            <person name="Kim S."/>
            <person name="Ryu S."/>
            <person name="Song J.Y."/>
            <person name="Lee S.K."/>
        </authorList>
    </citation>
    <scope>NUCLEOTIDE SEQUENCE [LARGE SCALE GENOMIC DNA]</scope>
    <source>
        <tissue evidence="2">Muscle</tissue>
    </source>
</reference>
<proteinExistence type="predicted"/>
<name>A0A4Z2HZJ1_9TELE</name>
<evidence type="ECO:0000313" key="3">
    <source>
        <dbReference type="Proteomes" id="UP000314294"/>
    </source>
</evidence>
<evidence type="ECO:0000256" key="1">
    <source>
        <dbReference type="SAM" id="MobiDB-lite"/>
    </source>
</evidence>
<protein>
    <submittedName>
        <fullName evidence="2">Uncharacterized protein</fullName>
    </submittedName>
</protein>